<dbReference type="InterPro" id="IPR052981">
    <property type="entry name" value="Ingression_C2_domain"/>
</dbReference>
<proteinExistence type="predicted"/>
<evidence type="ECO:0000313" key="4">
    <source>
        <dbReference type="RefSeq" id="XP_010243163.1"/>
    </source>
</evidence>
<dbReference type="SMART" id="SM00239">
    <property type="entry name" value="C2"/>
    <property type="match status" value="1"/>
</dbReference>
<dbReference type="OrthoDB" id="270970at2759"/>
<dbReference type="GeneID" id="104587310"/>
<dbReference type="InterPro" id="IPR000008">
    <property type="entry name" value="C2_dom"/>
</dbReference>
<dbReference type="KEGG" id="nnu:104587310"/>
<dbReference type="RefSeq" id="XP_010243163.1">
    <property type="nucleotide sequence ID" value="XM_010244861.2"/>
</dbReference>
<feature type="domain" description="C2" evidence="2">
    <location>
        <begin position="1"/>
        <end position="106"/>
    </location>
</feature>
<gene>
    <name evidence="4" type="primary">LOC104587310</name>
</gene>
<dbReference type="STRING" id="4432.A0A1U7Z829"/>
<keyword evidence="3" id="KW-1185">Reference proteome</keyword>
<feature type="compositionally biased region" description="Pro residues" evidence="1">
    <location>
        <begin position="155"/>
        <end position="200"/>
    </location>
</feature>
<evidence type="ECO:0000256" key="1">
    <source>
        <dbReference type="SAM" id="MobiDB-lite"/>
    </source>
</evidence>
<dbReference type="eggNOG" id="KOG1030">
    <property type="taxonomic scope" value="Eukaryota"/>
</dbReference>
<dbReference type="PANTHER" id="PTHR47052">
    <property type="entry name" value="CONSERVED SERINE PROLINE-RICH PROTEIN (AFU_ORTHOLOGUE AFUA_2G01790)"/>
    <property type="match status" value="1"/>
</dbReference>
<protein>
    <submittedName>
        <fullName evidence="4">Elicitor-responsive protein 3-like</fullName>
    </submittedName>
</protein>
<accession>A0A1U7Z829</accession>
<dbReference type="PANTHER" id="PTHR47052:SF3">
    <property type="entry name" value="INGRESSION PROTEIN 1"/>
    <property type="match status" value="1"/>
</dbReference>
<sequence>MSIQGLQLEVTVVGCTRLKDKEWFSRQDPYVSIEYGSAKFRTRTCTDGGKNPSFQEKFSFMLMEGLSELNVSVWNSHRLTADDFIGSGRIQLQKVLSQGYDDNTWSIQCKQGRYAGDVRVILHCPNFNKQVLSHTVSISSMTHPVHHHPVQPHFPSFPPTPSTFPPSVFPPQPFPPTTYPPQSYPPHSGPCPGVYPPPSF</sequence>
<organism evidence="3 4">
    <name type="scientific">Nelumbo nucifera</name>
    <name type="common">Sacred lotus</name>
    <dbReference type="NCBI Taxonomy" id="4432"/>
    <lineage>
        <taxon>Eukaryota</taxon>
        <taxon>Viridiplantae</taxon>
        <taxon>Streptophyta</taxon>
        <taxon>Embryophyta</taxon>
        <taxon>Tracheophyta</taxon>
        <taxon>Spermatophyta</taxon>
        <taxon>Magnoliopsida</taxon>
        <taxon>Proteales</taxon>
        <taxon>Nelumbonaceae</taxon>
        <taxon>Nelumbo</taxon>
    </lineage>
</organism>
<dbReference type="Gene3D" id="2.60.40.150">
    <property type="entry name" value="C2 domain"/>
    <property type="match status" value="1"/>
</dbReference>
<reference evidence="4" key="1">
    <citation type="submission" date="2025-08" db="UniProtKB">
        <authorList>
            <consortium name="RefSeq"/>
        </authorList>
    </citation>
    <scope>IDENTIFICATION</scope>
</reference>
<dbReference type="OMA" id="PHYAPQV"/>
<dbReference type="PROSITE" id="PS50004">
    <property type="entry name" value="C2"/>
    <property type="match status" value="1"/>
</dbReference>
<dbReference type="CDD" id="cd00030">
    <property type="entry name" value="C2"/>
    <property type="match status" value="1"/>
</dbReference>
<dbReference type="SUPFAM" id="SSF49562">
    <property type="entry name" value="C2 domain (Calcium/lipid-binding domain, CaLB)"/>
    <property type="match status" value="1"/>
</dbReference>
<dbReference type="InterPro" id="IPR035892">
    <property type="entry name" value="C2_domain_sf"/>
</dbReference>
<name>A0A1U7Z829_NELNU</name>
<evidence type="ECO:0000259" key="2">
    <source>
        <dbReference type="PROSITE" id="PS50004"/>
    </source>
</evidence>
<dbReference type="Pfam" id="PF00168">
    <property type="entry name" value="C2"/>
    <property type="match status" value="1"/>
</dbReference>
<feature type="region of interest" description="Disordered" evidence="1">
    <location>
        <begin position="154"/>
        <end position="200"/>
    </location>
</feature>
<evidence type="ECO:0000313" key="3">
    <source>
        <dbReference type="Proteomes" id="UP000189703"/>
    </source>
</evidence>
<dbReference type="AlphaFoldDB" id="A0A1U7Z829"/>
<dbReference type="Proteomes" id="UP000189703">
    <property type="component" value="Unplaced"/>
</dbReference>
<dbReference type="InParanoid" id="A0A1U7Z829"/>